<dbReference type="RefSeq" id="XP_016227757.1">
    <property type="nucleotide sequence ID" value="XM_016364108.1"/>
</dbReference>
<dbReference type="SMART" id="SM00906">
    <property type="entry name" value="Fungal_trans"/>
    <property type="match status" value="1"/>
</dbReference>
<dbReference type="EMBL" id="KN847520">
    <property type="protein sequence ID" value="KIV96183.1"/>
    <property type="molecule type" value="Genomic_DNA"/>
</dbReference>
<evidence type="ECO:0000313" key="7">
    <source>
        <dbReference type="Proteomes" id="UP000054302"/>
    </source>
</evidence>
<dbReference type="InterPro" id="IPR050797">
    <property type="entry name" value="Carb_Metab_Trans_Reg"/>
</dbReference>
<feature type="compositionally biased region" description="Low complexity" evidence="4">
    <location>
        <begin position="142"/>
        <end position="153"/>
    </location>
</feature>
<evidence type="ECO:0000259" key="5">
    <source>
        <dbReference type="PROSITE" id="PS50048"/>
    </source>
</evidence>
<dbReference type="PANTHER" id="PTHR31668:SF10">
    <property type="entry name" value="ZN(II)2CYS6 TRANSCRIPTION FACTOR (EUROFUNG)"/>
    <property type="match status" value="1"/>
</dbReference>
<dbReference type="Proteomes" id="UP000054302">
    <property type="component" value="Unassembled WGS sequence"/>
</dbReference>
<dbReference type="STRING" id="212818.A0A0D2AB68"/>
<name>A0A0D2AB68_EXOME</name>
<accession>A0A0D2AB68</accession>
<evidence type="ECO:0000256" key="3">
    <source>
        <dbReference type="ARBA" id="ARBA00023242"/>
    </source>
</evidence>
<dbReference type="InterPro" id="IPR007219">
    <property type="entry name" value="XnlR_reg_dom"/>
</dbReference>
<dbReference type="SMART" id="SM00066">
    <property type="entry name" value="GAL4"/>
    <property type="match status" value="1"/>
</dbReference>
<dbReference type="PROSITE" id="PS00463">
    <property type="entry name" value="ZN2_CY6_FUNGAL_1"/>
    <property type="match status" value="1"/>
</dbReference>
<protein>
    <recommendedName>
        <fullName evidence="5">Zn(2)-C6 fungal-type domain-containing protein</fullName>
    </recommendedName>
</protein>
<sequence length="615" mass="68788">MAPAEIAPARKYRSRKQKPCDNCRRRRVCCVRDAEGDCALCSRRSIPCTFSSEPSPRKRRPRLDLLPPSKSPAQQEAGPMQNGASGHVTPASKSTDDAKRKSGGEAKYIGLTGTDDVYFVVERDQGIGNDPAREAYFRERASSSASAASTNSTHRARSIEPDASVVQTIFFERSHPAFPLLDESRVRDPKQSRMLTNAIAIISKYTSPELEGLHNNVLIEELTSSLLLEARSPTLETVEAAILFTQRALRGKMSTSAPGMWAVIGAFVGMCHDLGLNVDCSTWNIPESVRRRRKRIWWGAYMQDKWFAMALGRPSFISAANTTTAMLTPADFEDADDKDPEQLTKRPELTTGIHCFVAFAELTVILNEILSVFFTISSVVSLREVSGDHITDIHDRIEQQLEMWRATYLDQILTQRFFPDVTGSLELAYITVRVMLLRGIFPKLYRRRVNLDRHIESAVAATSQVITLVETLQINRLSAFWWSCSGFNLAVVGTFMASLKRLSTEPARASYWDSRLRHYRKLLAAHGAGFWPAKFAATALDLMAKNLTKAGGSQPREDVSDSLDAFTTPSTTWSGVSYDFFPHNLSNLNEPDIFTDWWIGDGFQWQQPVSLNIAE</sequence>
<keyword evidence="1" id="KW-0805">Transcription regulation</keyword>
<feature type="region of interest" description="Disordered" evidence="4">
    <location>
        <begin position="50"/>
        <end position="102"/>
    </location>
</feature>
<keyword evidence="3" id="KW-0539">Nucleus</keyword>
<feature type="region of interest" description="Disordered" evidence="4">
    <location>
        <begin position="138"/>
        <end position="159"/>
    </location>
</feature>
<dbReference type="HOGENOM" id="CLU_006632_5_0_1"/>
<dbReference type="GO" id="GO:0001080">
    <property type="term" value="P:nitrogen catabolite activation of transcription from RNA polymerase II promoter"/>
    <property type="evidence" value="ECO:0007669"/>
    <property type="project" value="TreeGrafter"/>
</dbReference>
<dbReference type="GO" id="GO:0003677">
    <property type="term" value="F:DNA binding"/>
    <property type="evidence" value="ECO:0007669"/>
    <property type="project" value="InterPro"/>
</dbReference>
<keyword evidence="2" id="KW-0804">Transcription</keyword>
<dbReference type="PANTHER" id="PTHR31668">
    <property type="entry name" value="GLUCOSE TRANSPORT TRANSCRIPTION REGULATOR RGT1-RELATED-RELATED"/>
    <property type="match status" value="1"/>
</dbReference>
<evidence type="ECO:0000256" key="4">
    <source>
        <dbReference type="SAM" id="MobiDB-lite"/>
    </source>
</evidence>
<organism evidence="6 7">
    <name type="scientific">Exophiala mesophila</name>
    <name type="common">Black yeast-like fungus</name>
    <dbReference type="NCBI Taxonomy" id="212818"/>
    <lineage>
        <taxon>Eukaryota</taxon>
        <taxon>Fungi</taxon>
        <taxon>Dikarya</taxon>
        <taxon>Ascomycota</taxon>
        <taxon>Pezizomycotina</taxon>
        <taxon>Eurotiomycetes</taxon>
        <taxon>Chaetothyriomycetidae</taxon>
        <taxon>Chaetothyriales</taxon>
        <taxon>Herpotrichiellaceae</taxon>
        <taxon>Exophiala</taxon>
    </lineage>
</organism>
<dbReference type="OrthoDB" id="1924787at2759"/>
<dbReference type="CDD" id="cd12148">
    <property type="entry name" value="fungal_TF_MHR"/>
    <property type="match status" value="1"/>
</dbReference>
<proteinExistence type="predicted"/>
<dbReference type="VEuPathDB" id="FungiDB:PV10_00080"/>
<dbReference type="PROSITE" id="PS50048">
    <property type="entry name" value="ZN2_CY6_FUNGAL_2"/>
    <property type="match status" value="1"/>
</dbReference>
<dbReference type="AlphaFoldDB" id="A0A0D2AB68"/>
<dbReference type="Pfam" id="PF04082">
    <property type="entry name" value="Fungal_trans"/>
    <property type="match status" value="1"/>
</dbReference>
<reference evidence="6 7" key="1">
    <citation type="submission" date="2015-01" db="EMBL/GenBank/DDBJ databases">
        <title>The Genome Sequence of Exophiala mesophila CBS40295.</title>
        <authorList>
            <consortium name="The Broad Institute Genomics Platform"/>
            <person name="Cuomo C."/>
            <person name="de Hoog S."/>
            <person name="Gorbushina A."/>
            <person name="Stielow B."/>
            <person name="Teixiera M."/>
            <person name="Abouelleil A."/>
            <person name="Chapman S.B."/>
            <person name="Priest M."/>
            <person name="Young S.K."/>
            <person name="Wortman J."/>
            <person name="Nusbaum C."/>
            <person name="Birren B."/>
        </authorList>
    </citation>
    <scope>NUCLEOTIDE SEQUENCE [LARGE SCALE GENOMIC DNA]</scope>
    <source>
        <strain evidence="6 7">CBS 40295</strain>
    </source>
</reference>
<dbReference type="GO" id="GO:0008270">
    <property type="term" value="F:zinc ion binding"/>
    <property type="evidence" value="ECO:0007669"/>
    <property type="project" value="InterPro"/>
</dbReference>
<keyword evidence="7" id="KW-1185">Reference proteome</keyword>
<dbReference type="GeneID" id="27317925"/>
<dbReference type="OMA" id="FWWSPIS"/>
<dbReference type="GO" id="GO:0006351">
    <property type="term" value="P:DNA-templated transcription"/>
    <property type="evidence" value="ECO:0007669"/>
    <property type="project" value="InterPro"/>
</dbReference>
<gene>
    <name evidence="6" type="ORF">PV10_00080</name>
</gene>
<evidence type="ECO:0000313" key="6">
    <source>
        <dbReference type="EMBL" id="KIV96183.1"/>
    </source>
</evidence>
<dbReference type="InterPro" id="IPR001138">
    <property type="entry name" value="Zn2Cys6_DnaBD"/>
</dbReference>
<feature type="domain" description="Zn(2)-C6 fungal-type" evidence="5">
    <location>
        <begin position="19"/>
        <end position="50"/>
    </location>
</feature>
<evidence type="ECO:0000256" key="2">
    <source>
        <dbReference type="ARBA" id="ARBA00023163"/>
    </source>
</evidence>
<dbReference type="GO" id="GO:0005634">
    <property type="term" value="C:nucleus"/>
    <property type="evidence" value="ECO:0007669"/>
    <property type="project" value="TreeGrafter"/>
</dbReference>
<dbReference type="GO" id="GO:0000981">
    <property type="term" value="F:DNA-binding transcription factor activity, RNA polymerase II-specific"/>
    <property type="evidence" value="ECO:0007669"/>
    <property type="project" value="InterPro"/>
</dbReference>
<evidence type="ECO:0000256" key="1">
    <source>
        <dbReference type="ARBA" id="ARBA00023015"/>
    </source>
</evidence>